<dbReference type="PANTHER" id="PTHR16124:SF3">
    <property type="entry name" value="MIS18-BINDING PROTEIN 1"/>
    <property type="match status" value="1"/>
</dbReference>
<dbReference type="CDD" id="cd00167">
    <property type="entry name" value="SANT"/>
    <property type="match status" value="1"/>
</dbReference>
<feature type="non-terminal residue" evidence="2">
    <location>
        <position position="133"/>
    </location>
</feature>
<evidence type="ECO:0000313" key="2">
    <source>
        <dbReference type="EMBL" id="NXY45278.1"/>
    </source>
</evidence>
<comment type="caution">
    <text evidence="2">The sequence shown here is derived from an EMBL/GenBank/DDBJ whole genome shotgun (WGS) entry which is preliminary data.</text>
</comment>
<proteinExistence type="predicted"/>
<keyword evidence="3" id="KW-1185">Reference proteome</keyword>
<dbReference type="AlphaFoldDB" id="A0A7L4JXL4"/>
<dbReference type="PANTHER" id="PTHR16124">
    <property type="entry name" value="MIS18-BINDING PROTEIN 1"/>
    <property type="match status" value="1"/>
</dbReference>
<dbReference type="InterPro" id="IPR039110">
    <property type="entry name" value="KNL2-like"/>
</dbReference>
<dbReference type="EMBL" id="VWPQ01003580">
    <property type="protein sequence ID" value="NXY45278.1"/>
    <property type="molecule type" value="Genomic_DNA"/>
</dbReference>
<dbReference type="Gene3D" id="1.10.10.60">
    <property type="entry name" value="Homeodomain-like"/>
    <property type="match status" value="1"/>
</dbReference>
<sequence>QKLRLYSLGRAVASFPKHKNGFWVEVAMEVGSRSAEECHQKYVEEQQGRGSRTHTKTTASGKPGQKGTSASLLAILTIPILIPADKKVMVPITAKVGTFKRKQQMREFLDHLPKDNHDDIFTATPFQNRRVKV</sequence>
<dbReference type="SUPFAM" id="SSF46689">
    <property type="entry name" value="Homeodomain-like"/>
    <property type="match status" value="1"/>
</dbReference>
<dbReference type="InterPro" id="IPR001005">
    <property type="entry name" value="SANT/Myb"/>
</dbReference>
<dbReference type="GO" id="GO:0000775">
    <property type="term" value="C:chromosome, centromeric region"/>
    <property type="evidence" value="ECO:0007669"/>
    <property type="project" value="TreeGrafter"/>
</dbReference>
<dbReference type="Proteomes" id="UP000519239">
    <property type="component" value="Unassembled WGS sequence"/>
</dbReference>
<dbReference type="InterPro" id="IPR009057">
    <property type="entry name" value="Homeodomain-like_sf"/>
</dbReference>
<reference evidence="2 3" key="1">
    <citation type="submission" date="2019-09" db="EMBL/GenBank/DDBJ databases">
        <title>Bird 10,000 Genomes (B10K) Project - Family phase.</title>
        <authorList>
            <person name="Zhang G."/>
        </authorList>
    </citation>
    <scope>NUCLEOTIDE SEQUENCE [LARGE SCALE GENOMIC DNA]</scope>
    <source>
        <strain evidence="2">B10K-CU-031-02</strain>
        <tissue evidence="2">Muscle</tissue>
    </source>
</reference>
<gene>
    <name evidence="2" type="primary">Mis18bp1_1</name>
    <name evidence="2" type="ORF">CEUAER_R10399</name>
</gene>
<accession>A0A7L4JXL4</accession>
<dbReference type="OrthoDB" id="118550at2759"/>
<feature type="compositionally biased region" description="Polar residues" evidence="1">
    <location>
        <begin position="56"/>
        <end position="67"/>
    </location>
</feature>
<evidence type="ECO:0000313" key="3">
    <source>
        <dbReference type="Proteomes" id="UP000519239"/>
    </source>
</evidence>
<feature type="non-terminal residue" evidence="2">
    <location>
        <position position="1"/>
    </location>
</feature>
<evidence type="ECO:0000256" key="1">
    <source>
        <dbReference type="SAM" id="MobiDB-lite"/>
    </source>
</evidence>
<name>A0A7L4JXL4_9AVES</name>
<protein>
    <submittedName>
        <fullName evidence="2">M18BP protein</fullName>
    </submittedName>
</protein>
<organism evidence="2 3">
    <name type="scientific">Ceuthmochares aereus</name>
    <dbReference type="NCBI Taxonomy" id="1961834"/>
    <lineage>
        <taxon>Eukaryota</taxon>
        <taxon>Metazoa</taxon>
        <taxon>Chordata</taxon>
        <taxon>Craniata</taxon>
        <taxon>Vertebrata</taxon>
        <taxon>Euteleostomi</taxon>
        <taxon>Archelosauria</taxon>
        <taxon>Archosauria</taxon>
        <taxon>Dinosauria</taxon>
        <taxon>Saurischia</taxon>
        <taxon>Theropoda</taxon>
        <taxon>Coelurosauria</taxon>
        <taxon>Aves</taxon>
        <taxon>Neognathae</taxon>
        <taxon>Neoaves</taxon>
        <taxon>Otidimorphae</taxon>
        <taxon>Cuculiformes</taxon>
        <taxon>Cuculidae</taxon>
        <taxon>Ceuthmochares</taxon>
    </lineage>
</organism>
<feature type="region of interest" description="Disordered" evidence="1">
    <location>
        <begin position="43"/>
        <end position="67"/>
    </location>
</feature>